<dbReference type="InterPro" id="IPR013783">
    <property type="entry name" value="Ig-like_fold"/>
</dbReference>
<name>K0XFY8_9BACT</name>
<evidence type="ECO:0000256" key="5">
    <source>
        <dbReference type="ARBA" id="ARBA00023273"/>
    </source>
</evidence>
<dbReference type="InterPro" id="IPR053879">
    <property type="entry name" value="HYDIN_VesB_CFA65-like_Ig"/>
</dbReference>
<evidence type="ECO:0000256" key="6">
    <source>
        <dbReference type="SAM" id="SignalP"/>
    </source>
</evidence>
<feature type="domain" description="HYDIN/VesB/CFA65-like Ig-like" evidence="7">
    <location>
        <begin position="225"/>
        <end position="319"/>
    </location>
</feature>
<keyword evidence="3" id="KW-0963">Cytoplasm</keyword>
<comment type="caution">
    <text evidence="8">The sequence shown here is derived from an EMBL/GenBank/DDBJ whole genome shotgun (WGS) entry which is preliminary data.</text>
</comment>
<organism evidence="8 9">
    <name type="scientific">Barnesiella intestinihominis YIT 11860</name>
    <dbReference type="NCBI Taxonomy" id="742726"/>
    <lineage>
        <taxon>Bacteria</taxon>
        <taxon>Pseudomonadati</taxon>
        <taxon>Bacteroidota</taxon>
        <taxon>Bacteroidia</taxon>
        <taxon>Bacteroidales</taxon>
        <taxon>Barnesiellaceae</taxon>
        <taxon>Barnesiella</taxon>
    </lineage>
</organism>
<gene>
    <name evidence="8" type="ORF">HMPREF9448_02192</name>
</gene>
<proteinExistence type="predicted"/>
<evidence type="ECO:0000256" key="3">
    <source>
        <dbReference type="ARBA" id="ARBA00022490"/>
    </source>
</evidence>
<dbReference type="Pfam" id="PF22544">
    <property type="entry name" value="HYDIN_VesB_CFA65-like_Ig"/>
    <property type="match status" value="1"/>
</dbReference>
<protein>
    <recommendedName>
        <fullName evidence="7">HYDIN/VesB/CFA65-like Ig-like domain-containing protein</fullName>
    </recommendedName>
</protein>
<dbReference type="Pfam" id="PF13620">
    <property type="entry name" value="CarboxypepD_reg"/>
    <property type="match status" value="1"/>
</dbReference>
<keyword evidence="9" id="KW-1185">Reference proteome</keyword>
<evidence type="ECO:0000313" key="9">
    <source>
        <dbReference type="Proteomes" id="UP000006044"/>
    </source>
</evidence>
<dbReference type="OrthoDB" id="9792152at2"/>
<dbReference type="STRING" id="742726.HMPREF9448_02192"/>
<sequence>MKKSYTFTWIGIVICLLGLSPVSYAQAIEITDSAPFFENFNEISSSEENFGLSGWTLKSGYATGSTATKWSVNTSSSNACDGYSLKADDARATSTAILVTPKLSFASGRTAKISFFMNRDTGTRQPNEGFKIYVNPIGDIYSYDDDNKVIINGDQTVTTLSEPILHAKRYAGTEITKTGMYEMSVNIPSEMAGQEFYVIFEAIQEYGNANYIDNIKIELISEQPKLINETKNIDLGMVKAGESASQEFILSNEGINTLNATLSVENGESSPFSVTPTMTDIAFNEQKTITVNFSSAEVNSFTGKLYIDSNGGKDTITLSAETYPATAYYETFDELSKLPDEWVVVKNGNETTYSINSSKGVNGSKCLSGSIGSWGDESTIDTIFTPVISGKVTFDFKKAGGSSDAIQAYIVTADGTQTAINTGTGSSSSWTTVNVDDVPEGSRIAFTLNNVYVDNFIAFTRQEISKGIQLVKEANNRPSSWMTLYAGPDKATQNTLQFAVKNIGTQTVSADSYNFTTQLVNENNTVAEGVSYKTYIINGEDTTLYEDNVIPGPEIAAGAETTIKGYLLISSNDEKSKLSFNVKVNNVENTHFTQVKTGDNITIKPNKGDASLSAINFGLVNKATTLDYVIKNNSNNGALTVSKITVPSGSAFSVNAALPLVIPSSKSDTIQITFNAEPGIYNDNITVEHDGIGNTEFTASGTMLSATALLESFEGETFPPILWDMKQGLWERNTTTKHHGETSIVNTESTVDTIITPLLHLSAGDSIAFSVRATSSSGYNTDILYSADGKTWNLLKSFAIYANYWSDWAEMAAYMPEDFTEGDYYIGFASKKTYIDLVYGPQVVYQEHRIDIKGFTGENKGMVNYTQNFTIDVACLGTAGETAESYSIALMNGEENIGNYTVEPMILGDMKSYTCSWTPRAAGEASIYALLTLDDVVTSTDTITVSVAEESLISTVMIGDLSTEKSTPNYTNYLYEILYTPEDLVGLQAGDVIETVNIPYYATDAAIKGYRINIWIGNTEKTALTTDKMSEADITGLSHIGANLRYEAGGSKESPLYFEMRPEIPITYEGGNLSLIISVDSTRYKSGAKFFIKEVSTQSMKTYQKDGYIADYMDMWTNGSYTPSLKNEIMVMELGLATEAPVVHGIVTRKDNQAPIEGATVTMQSGEVIYTATTDETGAYNISVMQPGKEYEMTVSKDNYTGVDGVLVTVNEDTEQNFELTIISGIDHTTENATKIFTDRTGNIHVVADAVIETIKVYSTSGSLCITETPASESAVINAGDLKGIYVVEVQTAGSVKRAKVRL</sequence>
<accession>K0XFY8</accession>
<dbReference type="InterPro" id="IPR008969">
    <property type="entry name" value="CarboxyPept-like_regulatory"/>
</dbReference>
<dbReference type="Gene3D" id="2.60.40.10">
    <property type="entry name" value="Immunoglobulins"/>
    <property type="match status" value="2"/>
</dbReference>
<keyword evidence="6" id="KW-0732">Signal</keyword>
<feature type="chain" id="PRO_5003844749" description="HYDIN/VesB/CFA65-like Ig-like domain-containing protein" evidence="6">
    <location>
        <begin position="26"/>
        <end position="1303"/>
    </location>
</feature>
<evidence type="ECO:0000256" key="2">
    <source>
        <dbReference type="ARBA" id="ARBA00004496"/>
    </source>
</evidence>
<reference evidence="8 9" key="1">
    <citation type="submission" date="2012-08" db="EMBL/GenBank/DDBJ databases">
        <title>The Genome Sequence of Barnesiella intestinihominis YIT 11860.</title>
        <authorList>
            <consortium name="The Broad Institute Genome Sequencing Platform"/>
            <person name="Earl A."/>
            <person name="Ward D."/>
            <person name="Feldgarden M."/>
            <person name="Gevers D."/>
            <person name="Morotomi M."/>
            <person name="Walker B."/>
            <person name="Young S.K."/>
            <person name="Zeng Q."/>
            <person name="Gargeya S."/>
            <person name="Fitzgerald M."/>
            <person name="Haas B."/>
            <person name="Abouelleil A."/>
            <person name="Alvarado L."/>
            <person name="Arachchi H.M."/>
            <person name="Berlin A.M."/>
            <person name="Chapman S.B."/>
            <person name="Goldberg J."/>
            <person name="Griggs A."/>
            <person name="Gujja S."/>
            <person name="Hansen M."/>
            <person name="Howarth C."/>
            <person name="Imamovic A."/>
            <person name="Larimer J."/>
            <person name="McCowen C."/>
            <person name="Montmayeur A."/>
            <person name="Murphy C."/>
            <person name="Neiman D."/>
            <person name="Pearson M."/>
            <person name="Priest M."/>
            <person name="Roberts A."/>
            <person name="Saif S."/>
            <person name="Shea T."/>
            <person name="Sisk P."/>
            <person name="Sykes S."/>
            <person name="Wortman J."/>
            <person name="Nusbaum C."/>
            <person name="Birren B."/>
        </authorList>
    </citation>
    <scope>NUCLEOTIDE SEQUENCE [LARGE SCALE GENOMIC DNA]</scope>
    <source>
        <strain evidence="8 9">YIT 11860</strain>
    </source>
</reference>
<evidence type="ECO:0000256" key="1">
    <source>
        <dbReference type="ARBA" id="ARBA00004138"/>
    </source>
</evidence>
<dbReference type="eggNOG" id="ENOG50341DD">
    <property type="taxonomic scope" value="Bacteria"/>
</dbReference>
<dbReference type="Gene3D" id="2.60.120.260">
    <property type="entry name" value="Galactose-binding domain-like"/>
    <property type="match status" value="1"/>
</dbReference>
<dbReference type="Gene3D" id="2.60.40.1120">
    <property type="entry name" value="Carboxypeptidase-like, regulatory domain"/>
    <property type="match status" value="1"/>
</dbReference>
<dbReference type="EMBL" id="ADLE01000015">
    <property type="protein sequence ID" value="EJZ62840.1"/>
    <property type="molecule type" value="Genomic_DNA"/>
</dbReference>
<feature type="signal peptide" evidence="6">
    <location>
        <begin position="1"/>
        <end position="25"/>
    </location>
</feature>
<evidence type="ECO:0000313" key="8">
    <source>
        <dbReference type="EMBL" id="EJZ62840.1"/>
    </source>
</evidence>
<keyword evidence="4" id="KW-0969">Cilium</keyword>
<dbReference type="RefSeq" id="WP_008862584.1">
    <property type="nucleotide sequence ID" value="NZ_CAXSYG010000003.1"/>
</dbReference>
<keyword evidence="5" id="KW-0966">Cell projection</keyword>
<comment type="subcellular location">
    <subcellularLocation>
        <location evidence="1">Cell projection</location>
        <location evidence="1">Cilium</location>
    </subcellularLocation>
    <subcellularLocation>
        <location evidence="2">Cytoplasm</location>
    </subcellularLocation>
</comment>
<dbReference type="SUPFAM" id="SSF49464">
    <property type="entry name" value="Carboxypeptidase regulatory domain-like"/>
    <property type="match status" value="1"/>
</dbReference>
<dbReference type="Proteomes" id="UP000006044">
    <property type="component" value="Unassembled WGS sequence"/>
</dbReference>
<evidence type="ECO:0000256" key="4">
    <source>
        <dbReference type="ARBA" id="ARBA00023069"/>
    </source>
</evidence>
<dbReference type="GO" id="GO:0005737">
    <property type="term" value="C:cytoplasm"/>
    <property type="evidence" value="ECO:0007669"/>
    <property type="project" value="UniProtKB-SubCell"/>
</dbReference>
<evidence type="ECO:0000259" key="7">
    <source>
        <dbReference type="Pfam" id="PF22544"/>
    </source>
</evidence>
<dbReference type="GeneID" id="77849396"/>
<dbReference type="HOGENOM" id="CLU_261275_0_0_10"/>